<keyword evidence="9" id="KW-0812">Transmembrane</keyword>
<dbReference type="InterPro" id="IPR008753">
    <property type="entry name" value="Peptidase_M13_N"/>
</dbReference>
<dbReference type="PANTHER" id="PTHR11733:SF167">
    <property type="entry name" value="FI17812P1-RELATED"/>
    <property type="match status" value="1"/>
</dbReference>
<evidence type="ECO:0000256" key="6">
    <source>
        <dbReference type="ARBA" id="ARBA00022833"/>
    </source>
</evidence>
<evidence type="ECO:0008006" key="14">
    <source>
        <dbReference type="Google" id="ProtNLM"/>
    </source>
</evidence>
<name>A0AAW0T043_SCYPA</name>
<dbReference type="PROSITE" id="PS51885">
    <property type="entry name" value="NEPRILYSIN"/>
    <property type="match status" value="1"/>
</dbReference>
<keyword evidence="9" id="KW-0472">Membrane</keyword>
<dbReference type="GO" id="GO:0004222">
    <property type="term" value="F:metalloendopeptidase activity"/>
    <property type="evidence" value="ECO:0007669"/>
    <property type="project" value="InterPro"/>
</dbReference>
<evidence type="ECO:0000256" key="9">
    <source>
        <dbReference type="SAM" id="Phobius"/>
    </source>
</evidence>
<dbReference type="InterPro" id="IPR024079">
    <property type="entry name" value="MetalloPept_cat_dom_sf"/>
</dbReference>
<reference evidence="12 13" key="1">
    <citation type="submission" date="2023-03" db="EMBL/GenBank/DDBJ databases">
        <title>High-quality genome of Scylla paramamosain provides insights in environmental adaptation.</title>
        <authorList>
            <person name="Zhang L."/>
        </authorList>
    </citation>
    <scope>NUCLEOTIDE SEQUENCE [LARGE SCALE GENOMIC DNA]</scope>
    <source>
        <strain evidence="12">LZ_2023a</strain>
        <tissue evidence="12">Muscle</tissue>
    </source>
</reference>
<feature type="region of interest" description="Disordered" evidence="8">
    <location>
        <begin position="1"/>
        <end position="22"/>
    </location>
</feature>
<dbReference type="Gene3D" id="3.40.390.10">
    <property type="entry name" value="Collagenase (Catalytic Domain)"/>
    <property type="match status" value="1"/>
</dbReference>
<evidence type="ECO:0000259" key="11">
    <source>
        <dbReference type="Pfam" id="PF05649"/>
    </source>
</evidence>
<evidence type="ECO:0000256" key="2">
    <source>
        <dbReference type="ARBA" id="ARBA00007357"/>
    </source>
</evidence>
<dbReference type="Proteomes" id="UP001487740">
    <property type="component" value="Unassembled WGS sequence"/>
</dbReference>
<dbReference type="SUPFAM" id="SSF55486">
    <property type="entry name" value="Metalloproteases ('zincins'), catalytic domain"/>
    <property type="match status" value="1"/>
</dbReference>
<sequence>MERNTTTTTTTAATTTTTTTTTKKSKFRIFKTTGNFHNKENSRSELLTTNDEAISLKPATATPTTGTPTTPNFPSTTSTASSLPEAFVTEPPDADTAAAGGRDKDLVACNGINGVKIVKNCRSRRRGERCLWCNVVSLALISVALLIYIVLDKTRPPPPAPPEVCTTPSCLRAASRLLDRMDRSVSPCSDFYMFACGNYLDANVVPDDALYRSAMQEMEEEVLVIIKKMLDAPSKSNETEAFGKARRLYHSCMNTSFTVHEKDTADSPIFTLLSPDHLGAWPLINPEKWDPNEFNLEDLLAKLALYQVHTFFEFYITPDERNSSMYTLQFYKGTPALARNYYLNTSNDEYAGYISAYRALLEETSVLLSHEGILNHTHIDELIAFETKFAMISDSRECEAGGNGGNLTETLDLDEESSERMTVLQLGQLVPDIAWGRMLRHTLQEFEINLDVESLIITLHCSPYVPDLIKLIKDTPDRVILNYLVWRFVLRYMPFISNYFQQLWQQFRSEVPDPTEERTYISRWKECAAVVNEGFGAALARNYVEEYYDSSISFKIDNLVEEVRTAFHLVINRQDWLEQEMKEVCNDKLDIMGKKIGYPEYIESAELLDEEFEGLEILEDHFLNNILRMKRHEVWKELKKLSRPVDKKRDWLIQPLVVNAFHNPAANEIILPLGILREPFYNPGYPMYLNYGSLGVVIGHELVHGFDNHGKRYDKHGNVSQWWSEDMAEQFTERAACFVEQYSQYPIEMVGKNVDGNETLGDNICDNAGVLNAWLAYTRWREKNGAEPHLPGLNYTIPQIFFITFAQIWCEVVSKEGYEKYSKDMHSPGVYRANVVAQNSEFFADVWDCPVGSPMNPEKKCHLWV</sequence>
<keyword evidence="3" id="KW-0645">Protease</keyword>
<dbReference type="EMBL" id="JARAKH010000043">
    <property type="protein sequence ID" value="KAK8379612.1"/>
    <property type="molecule type" value="Genomic_DNA"/>
</dbReference>
<feature type="region of interest" description="Disordered" evidence="8">
    <location>
        <begin position="58"/>
        <end position="81"/>
    </location>
</feature>
<evidence type="ECO:0000256" key="5">
    <source>
        <dbReference type="ARBA" id="ARBA00022801"/>
    </source>
</evidence>
<feature type="domain" description="Peptidase M13 C-terminal" evidence="10">
    <location>
        <begin position="659"/>
        <end position="863"/>
    </location>
</feature>
<feature type="domain" description="Peptidase M13 N-terminal" evidence="11">
    <location>
        <begin position="187"/>
        <end position="599"/>
    </location>
</feature>
<evidence type="ECO:0000256" key="3">
    <source>
        <dbReference type="ARBA" id="ARBA00022670"/>
    </source>
</evidence>
<evidence type="ECO:0000256" key="4">
    <source>
        <dbReference type="ARBA" id="ARBA00022723"/>
    </source>
</evidence>
<keyword evidence="6" id="KW-0862">Zinc</keyword>
<dbReference type="InterPro" id="IPR000718">
    <property type="entry name" value="Peptidase_M13"/>
</dbReference>
<accession>A0AAW0T043</accession>
<keyword evidence="4" id="KW-0479">Metal-binding</keyword>
<dbReference type="AlphaFoldDB" id="A0AAW0T043"/>
<dbReference type="PRINTS" id="PR00786">
    <property type="entry name" value="NEPRILYSIN"/>
</dbReference>
<evidence type="ECO:0000313" key="13">
    <source>
        <dbReference type="Proteomes" id="UP001487740"/>
    </source>
</evidence>
<dbReference type="InterPro" id="IPR018497">
    <property type="entry name" value="Peptidase_M13_C"/>
</dbReference>
<comment type="caution">
    <text evidence="12">The sequence shown here is derived from an EMBL/GenBank/DDBJ whole genome shotgun (WGS) entry which is preliminary data.</text>
</comment>
<protein>
    <recommendedName>
        <fullName evidence="14">Endothelin-converting enzyme 1</fullName>
    </recommendedName>
</protein>
<feature type="transmembrane region" description="Helical" evidence="9">
    <location>
        <begin position="131"/>
        <end position="151"/>
    </location>
</feature>
<dbReference type="CDD" id="cd08662">
    <property type="entry name" value="M13"/>
    <property type="match status" value="1"/>
</dbReference>
<keyword evidence="9" id="KW-1133">Transmembrane helix</keyword>
<dbReference type="GO" id="GO:0016485">
    <property type="term" value="P:protein processing"/>
    <property type="evidence" value="ECO:0007669"/>
    <property type="project" value="TreeGrafter"/>
</dbReference>
<comment type="cofactor">
    <cofactor evidence="1">
        <name>Zn(2+)</name>
        <dbReference type="ChEBI" id="CHEBI:29105"/>
    </cofactor>
</comment>
<evidence type="ECO:0000313" key="12">
    <source>
        <dbReference type="EMBL" id="KAK8379612.1"/>
    </source>
</evidence>
<keyword evidence="13" id="KW-1185">Reference proteome</keyword>
<dbReference type="Pfam" id="PF05649">
    <property type="entry name" value="Peptidase_M13_N"/>
    <property type="match status" value="1"/>
</dbReference>
<keyword evidence="5" id="KW-0378">Hydrolase</keyword>
<keyword evidence="7" id="KW-0482">Metalloprotease</keyword>
<dbReference type="GO" id="GO:0005886">
    <property type="term" value="C:plasma membrane"/>
    <property type="evidence" value="ECO:0007669"/>
    <property type="project" value="TreeGrafter"/>
</dbReference>
<evidence type="ECO:0000259" key="10">
    <source>
        <dbReference type="Pfam" id="PF01431"/>
    </source>
</evidence>
<organism evidence="12 13">
    <name type="scientific">Scylla paramamosain</name>
    <name type="common">Mud crab</name>
    <dbReference type="NCBI Taxonomy" id="85552"/>
    <lineage>
        <taxon>Eukaryota</taxon>
        <taxon>Metazoa</taxon>
        <taxon>Ecdysozoa</taxon>
        <taxon>Arthropoda</taxon>
        <taxon>Crustacea</taxon>
        <taxon>Multicrustacea</taxon>
        <taxon>Malacostraca</taxon>
        <taxon>Eumalacostraca</taxon>
        <taxon>Eucarida</taxon>
        <taxon>Decapoda</taxon>
        <taxon>Pleocyemata</taxon>
        <taxon>Brachyura</taxon>
        <taxon>Eubrachyura</taxon>
        <taxon>Portunoidea</taxon>
        <taxon>Portunidae</taxon>
        <taxon>Portuninae</taxon>
        <taxon>Scylla</taxon>
    </lineage>
</organism>
<dbReference type="InterPro" id="IPR042089">
    <property type="entry name" value="Peptidase_M13_dom_2"/>
</dbReference>
<evidence type="ECO:0000256" key="8">
    <source>
        <dbReference type="SAM" id="MobiDB-lite"/>
    </source>
</evidence>
<dbReference type="Gene3D" id="1.10.1380.10">
    <property type="entry name" value="Neutral endopeptidase , domain2"/>
    <property type="match status" value="1"/>
</dbReference>
<proteinExistence type="inferred from homology"/>
<dbReference type="Pfam" id="PF01431">
    <property type="entry name" value="Peptidase_M13"/>
    <property type="match status" value="1"/>
</dbReference>
<dbReference type="GO" id="GO:0046872">
    <property type="term" value="F:metal ion binding"/>
    <property type="evidence" value="ECO:0007669"/>
    <property type="project" value="UniProtKB-KW"/>
</dbReference>
<evidence type="ECO:0000256" key="1">
    <source>
        <dbReference type="ARBA" id="ARBA00001947"/>
    </source>
</evidence>
<evidence type="ECO:0000256" key="7">
    <source>
        <dbReference type="ARBA" id="ARBA00023049"/>
    </source>
</evidence>
<gene>
    <name evidence="12" type="ORF">O3P69_019518</name>
</gene>
<comment type="similarity">
    <text evidence="2">Belongs to the peptidase M13 family.</text>
</comment>
<dbReference type="PANTHER" id="PTHR11733">
    <property type="entry name" value="ZINC METALLOPROTEASE FAMILY M13 NEPRILYSIN-RELATED"/>
    <property type="match status" value="1"/>
</dbReference>